<sequence length="73" mass="7942">MSNSFWYIPPKACKPLRFISAIFLFLGVMTLITGEFSYRGGIPATGAEAVGIGVAFLICSFAIGSITFFIRTR</sequence>
<proteinExistence type="predicted"/>
<gene>
    <name evidence="2" type="ORF">NB063_10095</name>
</gene>
<organism evidence="2 3">
    <name type="scientific">Aporhodopirellula aestuarii</name>
    <dbReference type="NCBI Taxonomy" id="2950107"/>
    <lineage>
        <taxon>Bacteria</taxon>
        <taxon>Pseudomonadati</taxon>
        <taxon>Planctomycetota</taxon>
        <taxon>Planctomycetia</taxon>
        <taxon>Pirellulales</taxon>
        <taxon>Pirellulaceae</taxon>
        <taxon>Aporhodopirellula</taxon>
    </lineage>
</organism>
<name>A0ABT0U392_9BACT</name>
<keyword evidence="3" id="KW-1185">Reference proteome</keyword>
<dbReference type="EMBL" id="JAMQBK010000025">
    <property type="protein sequence ID" value="MCM2370958.1"/>
    <property type="molecule type" value="Genomic_DNA"/>
</dbReference>
<evidence type="ECO:0000313" key="2">
    <source>
        <dbReference type="EMBL" id="MCM2370958.1"/>
    </source>
</evidence>
<evidence type="ECO:0000313" key="3">
    <source>
        <dbReference type="Proteomes" id="UP001202961"/>
    </source>
</evidence>
<feature type="transmembrane region" description="Helical" evidence="1">
    <location>
        <begin position="18"/>
        <end position="38"/>
    </location>
</feature>
<keyword evidence="1" id="KW-0472">Membrane</keyword>
<comment type="caution">
    <text evidence="2">The sequence shown here is derived from an EMBL/GenBank/DDBJ whole genome shotgun (WGS) entry which is preliminary data.</text>
</comment>
<feature type="transmembrane region" description="Helical" evidence="1">
    <location>
        <begin position="50"/>
        <end position="70"/>
    </location>
</feature>
<accession>A0ABT0U392</accession>
<keyword evidence="1" id="KW-0812">Transmembrane</keyword>
<dbReference type="RefSeq" id="WP_250928596.1">
    <property type="nucleotide sequence ID" value="NZ_JAMQBK010000025.1"/>
</dbReference>
<protein>
    <submittedName>
        <fullName evidence="2">Prominin family protein</fullName>
    </submittedName>
</protein>
<reference evidence="2 3" key="1">
    <citation type="journal article" date="2022" name="Syst. Appl. Microbiol.">
        <title>Rhodopirellula aestuarii sp. nov., a novel member of the genus Rhodopirellula isolated from brackish sediments collected in the Tagus River estuary, Portugal.</title>
        <authorList>
            <person name="Vitorino I.R."/>
            <person name="Klimek D."/>
            <person name="Calusinska M."/>
            <person name="Lobo-da-Cunha A."/>
            <person name="Vasconcelos V."/>
            <person name="Lage O.M."/>
        </authorList>
    </citation>
    <scope>NUCLEOTIDE SEQUENCE [LARGE SCALE GENOMIC DNA]</scope>
    <source>
        <strain evidence="2 3">ICT_H3.1</strain>
    </source>
</reference>
<dbReference type="Proteomes" id="UP001202961">
    <property type="component" value="Unassembled WGS sequence"/>
</dbReference>
<keyword evidence="1" id="KW-1133">Transmembrane helix</keyword>
<evidence type="ECO:0000256" key="1">
    <source>
        <dbReference type="SAM" id="Phobius"/>
    </source>
</evidence>